<sequence>MENKDITPDHITRQWAMYVHLSALSGYLVPLGHIIAPIMIWSIKKEGNSFIDAQGKESLNFQISMTLYAVILAILTFVIIGLFLLPLLFIVHLIFIVIASVKANQGEFYRYPITIRFVS</sequence>
<organism evidence="6 7">
    <name type="scientific">Guptibacillus hwajinpoensis</name>
    <dbReference type="NCBI Taxonomy" id="208199"/>
    <lineage>
        <taxon>Bacteria</taxon>
        <taxon>Bacillati</taxon>
        <taxon>Bacillota</taxon>
        <taxon>Bacilli</taxon>
        <taxon>Bacillales</taxon>
        <taxon>Guptibacillaceae</taxon>
        <taxon>Guptibacillus</taxon>
    </lineage>
</organism>
<reference evidence="6 7" key="1">
    <citation type="submission" date="2019-11" db="EMBL/GenBank/DDBJ databases">
        <title>Genome sequences of 17 halophilic strains isolated from different environments.</title>
        <authorList>
            <person name="Furrow R.E."/>
        </authorList>
    </citation>
    <scope>NUCLEOTIDE SEQUENCE [LARGE SCALE GENOMIC DNA]</scope>
    <source>
        <strain evidence="6 7">22506_14_FS</strain>
    </source>
</reference>
<proteinExistence type="predicted"/>
<dbReference type="EMBL" id="WMEY01000008">
    <property type="protein sequence ID" value="MYL65559.1"/>
    <property type="molecule type" value="Genomic_DNA"/>
</dbReference>
<evidence type="ECO:0000313" key="6">
    <source>
        <dbReference type="EMBL" id="MYL65559.1"/>
    </source>
</evidence>
<comment type="caution">
    <text evidence="6">The sequence shown here is derived from an EMBL/GenBank/DDBJ whole genome shotgun (WGS) entry which is preliminary data.</text>
</comment>
<dbReference type="RefSeq" id="WP_160921035.1">
    <property type="nucleotide sequence ID" value="NZ_WMEY01000008.1"/>
</dbReference>
<dbReference type="Proteomes" id="UP000447833">
    <property type="component" value="Unassembled WGS sequence"/>
</dbReference>
<feature type="transmembrane region" description="Helical" evidence="5">
    <location>
        <begin position="21"/>
        <end position="43"/>
    </location>
</feature>
<evidence type="ECO:0000256" key="1">
    <source>
        <dbReference type="ARBA" id="ARBA00004141"/>
    </source>
</evidence>
<keyword evidence="4 5" id="KW-0472">Membrane</keyword>
<protein>
    <submittedName>
        <fullName evidence="6">DUF4870 domain-containing protein</fullName>
    </submittedName>
</protein>
<dbReference type="Pfam" id="PF09685">
    <property type="entry name" value="MamF_MmsF"/>
    <property type="match status" value="1"/>
</dbReference>
<evidence type="ECO:0000256" key="2">
    <source>
        <dbReference type="ARBA" id="ARBA00022692"/>
    </source>
</evidence>
<gene>
    <name evidence="6" type="ORF">GLW07_19555</name>
</gene>
<keyword evidence="3 5" id="KW-1133">Transmembrane helix</keyword>
<evidence type="ECO:0000256" key="3">
    <source>
        <dbReference type="ARBA" id="ARBA00022989"/>
    </source>
</evidence>
<comment type="subcellular location">
    <subcellularLocation>
        <location evidence="1">Membrane</location>
        <topology evidence="1">Multi-pass membrane protein</topology>
    </subcellularLocation>
</comment>
<accession>A0A845F432</accession>
<dbReference type="AlphaFoldDB" id="A0A845F432"/>
<keyword evidence="2 5" id="KW-0812">Transmembrane</keyword>
<evidence type="ECO:0000256" key="5">
    <source>
        <dbReference type="SAM" id="Phobius"/>
    </source>
</evidence>
<evidence type="ECO:0000256" key="4">
    <source>
        <dbReference type="ARBA" id="ARBA00023136"/>
    </source>
</evidence>
<name>A0A845F432_9BACL</name>
<feature type="transmembrane region" description="Helical" evidence="5">
    <location>
        <begin position="68"/>
        <end position="101"/>
    </location>
</feature>
<dbReference type="InterPro" id="IPR019109">
    <property type="entry name" value="MamF_MmsF"/>
</dbReference>
<evidence type="ECO:0000313" key="7">
    <source>
        <dbReference type="Proteomes" id="UP000447833"/>
    </source>
</evidence>